<evidence type="ECO:0000259" key="8">
    <source>
        <dbReference type="Pfam" id="PF13515"/>
    </source>
</evidence>
<accession>A0ABT1M7F9</accession>
<evidence type="ECO:0000313" key="10">
    <source>
        <dbReference type="Proteomes" id="UP001651690"/>
    </source>
</evidence>
<keyword evidence="4 7" id="KW-1133">Transmembrane helix</keyword>
<sequence>MKGLSVSPTMPDVGAVIRSLLGVLVVAGVALHWAGPTAAIAAAGASAIAGAVALQDSPRGQLRLVVWVTIAMGVAALFAAAAEPYAAVFAVLVALWGFASGMTWAISANAGLVAASAMALLVLTPAADPPWPEAAAAGGLALAGGLGQAALMVVWPRRRRRTQRAALARAYRSLASDARALAADPTASIDPQPLMWLKEAFTLTDAQAARRPLAYRSWYGLPDRIAVTVTAIAGRVPGAPECALVLQAAADVLAAVAAPSPLARRSAGDALDAFDATAATVTGPEAVSVQRLSEQLRDAVALRYGEVTPPPDLPELRRPGLPGEARDMLARIRSHLGWESPVLRHAVRLSLAAAAGALVARFADLGHGYWIPLTVVMVLRPETAHTYTRCVGRVAGNALGIVVAGVVVLTLHPTGLFAAGFAALFLAVTYAVAGFGYMALSAALAAAIVMLVDIGGSADVATISDRLLATLIGGALAVLAHVLLPDHADVRLRQRAGELLKTEIDYAATVIRAYAHEIDKPAEALSAAWERAYRARAAFEAAAGAHAGNDPAFRRWLRAYRTALNVVTASCSALETAIPARPPSGWSMEFLTAVDDYVHVLSGDPAPPGAAWQADMGLLTTATERVRAAVPSSDAATARVLIGELGVITGQLSTLSNGAARLPDNA</sequence>
<evidence type="ECO:0000256" key="3">
    <source>
        <dbReference type="ARBA" id="ARBA00022692"/>
    </source>
</evidence>
<dbReference type="Pfam" id="PF13515">
    <property type="entry name" value="FUSC_2"/>
    <property type="match status" value="1"/>
</dbReference>
<feature type="transmembrane region" description="Helical" evidence="7">
    <location>
        <begin position="135"/>
        <end position="155"/>
    </location>
</feature>
<dbReference type="PANTHER" id="PTHR30509">
    <property type="entry name" value="P-HYDROXYBENZOIC ACID EFFLUX PUMP SUBUNIT-RELATED"/>
    <property type="match status" value="1"/>
</dbReference>
<evidence type="ECO:0000256" key="4">
    <source>
        <dbReference type="ARBA" id="ARBA00022989"/>
    </source>
</evidence>
<keyword evidence="3 7" id="KW-0812">Transmembrane</keyword>
<feature type="transmembrane region" description="Helical" evidence="7">
    <location>
        <begin position="65"/>
        <end position="96"/>
    </location>
</feature>
<name>A0ABT1M7F9_9MYCO</name>
<comment type="subcellular location">
    <subcellularLocation>
        <location evidence="1">Cell membrane</location>
        <topology evidence="1">Multi-pass membrane protein</topology>
    </subcellularLocation>
</comment>
<comment type="similarity">
    <text evidence="6">Belongs to the YccS/YhfK family.</text>
</comment>
<dbReference type="EMBL" id="JANDBD010000010">
    <property type="protein sequence ID" value="MCP9275103.1"/>
    <property type="molecule type" value="Genomic_DNA"/>
</dbReference>
<comment type="caution">
    <text evidence="9">The sequence shown here is derived from an EMBL/GenBank/DDBJ whole genome shotgun (WGS) entry which is preliminary data.</text>
</comment>
<keyword evidence="5 7" id="KW-0472">Membrane</keyword>
<feature type="transmembrane region" description="Helical" evidence="7">
    <location>
        <begin position="398"/>
        <end position="428"/>
    </location>
</feature>
<evidence type="ECO:0000313" key="9">
    <source>
        <dbReference type="EMBL" id="MCP9275103.1"/>
    </source>
</evidence>
<feature type="transmembrane region" description="Helical" evidence="7">
    <location>
        <begin position="434"/>
        <end position="455"/>
    </location>
</feature>
<evidence type="ECO:0000256" key="5">
    <source>
        <dbReference type="ARBA" id="ARBA00023136"/>
    </source>
</evidence>
<gene>
    <name evidence="9" type="ORF">NM203_23205</name>
</gene>
<dbReference type="RefSeq" id="WP_255063048.1">
    <property type="nucleotide sequence ID" value="NZ_JANDBD010000010.1"/>
</dbReference>
<evidence type="ECO:0000256" key="7">
    <source>
        <dbReference type="SAM" id="Phobius"/>
    </source>
</evidence>
<dbReference type="PANTHER" id="PTHR30509:SF9">
    <property type="entry name" value="MULTIDRUG RESISTANCE PROTEIN MDTO"/>
    <property type="match status" value="1"/>
</dbReference>
<evidence type="ECO:0000256" key="2">
    <source>
        <dbReference type="ARBA" id="ARBA00022475"/>
    </source>
</evidence>
<evidence type="ECO:0000256" key="1">
    <source>
        <dbReference type="ARBA" id="ARBA00004651"/>
    </source>
</evidence>
<feature type="domain" description="Integral membrane bound transporter" evidence="8">
    <location>
        <begin position="357"/>
        <end position="479"/>
    </location>
</feature>
<keyword evidence="10" id="KW-1185">Reference proteome</keyword>
<organism evidence="9 10">
    <name type="scientific">Mycolicibacterium arenosum</name>
    <dbReference type="NCBI Taxonomy" id="2952157"/>
    <lineage>
        <taxon>Bacteria</taxon>
        <taxon>Bacillati</taxon>
        <taxon>Actinomycetota</taxon>
        <taxon>Actinomycetes</taxon>
        <taxon>Mycobacteriales</taxon>
        <taxon>Mycobacteriaceae</taxon>
        <taxon>Mycolicibacterium</taxon>
    </lineage>
</organism>
<feature type="transmembrane region" description="Helical" evidence="7">
    <location>
        <begin position="467"/>
        <end position="484"/>
    </location>
</feature>
<feature type="transmembrane region" description="Helical" evidence="7">
    <location>
        <begin position="103"/>
        <end position="123"/>
    </location>
</feature>
<dbReference type="InterPro" id="IPR049453">
    <property type="entry name" value="Memb_transporter_dom"/>
</dbReference>
<dbReference type="Proteomes" id="UP001651690">
    <property type="component" value="Unassembled WGS sequence"/>
</dbReference>
<proteinExistence type="inferred from homology"/>
<reference evidence="9 10" key="1">
    <citation type="submission" date="2022-06" db="EMBL/GenBank/DDBJ databases">
        <title>Mycolicibacterium sp. CAU 1645 isolated from seawater.</title>
        <authorList>
            <person name="Kim W."/>
        </authorList>
    </citation>
    <scope>NUCLEOTIDE SEQUENCE [LARGE SCALE GENOMIC DNA]</scope>
    <source>
        <strain evidence="9 10">CAU 1645</strain>
    </source>
</reference>
<evidence type="ECO:0000256" key="6">
    <source>
        <dbReference type="ARBA" id="ARBA00043993"/>
    </source>
</evidence>
<protein>
    <submittedName>
        <fullName evidence="9">FUSC family protein</fullName>
    </submittedName>
</protein>
<keyword evidence="2" id="KW-1003">Cell membrane</keyword>